<dbReference type="Proteomes" id="UP001234297">
    <property type="component" value="Chromosome 10"/>
</dbReference>
<evidence type="ECO:0000313" key="2">
    <source>
        <dbReference type="Proteomes" id="UP001234297"/>
    </source>
</evidence>
<protein>
    <submittedName>
        <fullName evidence="1">Uncharacterized protein</fullName>
    </submittedName>
</protein>
<name>A0ACC2KLR0_PERAE</name>
<gene>
    <name evidence="1" type="ORF">MRB53_030428</name>
</gene>
<comment type="caution">
    <text evidence="1">The sequence shown here is derived from an EMBL/GenBank/DDBJ whole genome shotgun (WGS) entry which is preliminary data.</text>
</comment>
<accession>A0ACC2KLR0</accession>
<proteinExistence type="predicted"/>
<sequence length="111" mass="11193">MLQTGHPLSAAASQLPPPPPVANAASHSTGHSSCKQPFAIAVFLCTLPAHNSHPLPAVHSANLSLHSASGHSLLSYARSLSLNSAPTAHSFPCGSLVSSPANGCRSSLLLA</sequence>
<evidence type="ECO:0000313" key="1">
    <source>
        <dbReference type="EMBL" id="KAJ8621899.1"/>
    </source>
</evidence>
<organism evidence="1 2">
    <name type="scientific">Persea americana</name>
    <name type="common">Avocado</name>
    <dbReference type="NCBI Taxonomy" id="3435"/>
    <lineage>
        <taxon>Eukaryota</taxon>
        <taxon>Viridiplantae</taxon>
        <taxon>Streptophyta</taxon>
        <taxon>Embryophyta</taxon>
        <taxon>Tracheophyta</taxon>
        <taxon>Spermatophyta</taxon>
        <taxon>Magnoliopsida</taxon>
        <taxon>Magnoliidae</taxon>
        <taxon>Laurales</taxon>
        <taxon>Lauraceae</taxon>
        <taxon>Persea</taxon>
    </lineage>
</organism>
<dbReference type="EMBL" id="CM056818">
    <property type="protein sequence ID" value="KAJ8621899.1"/>
    <property type="molecule type" value="Genomic_DNA"/>
</dbReference>
<keyword evidence="2" id="KW-1185">Reference proteome</keyword>
<reference evidence="1 2" key="1">
    <citation type="journal article" date="2022" name="Hortic Res">
        <title>A haplotype resolved chromosomal level avocado genome allows analysis of novel avocado genes.</title>
        <authorList>
            <person name="Nath O."/>
            <person name="Fletcher S.J."/>
            <person name="Hayward A."/>
            <person name="Shaw L.M."/>
            <person name="Masouleh A.K."/>
            <person name="Furtado A."/>
            <person name="Henry R.J."/>
            <person name="Mitter N."/>
        </authorList>
    </citation>
    <scope>NUCLEOTIDE SEQUENCE [LARGE SCALE GENOMIC DNA]</scope>
    <source>
        <strain evidence="2">cv. Hass</strain>
    </source>
</reference>